<dbReference type="Pfam" id="PF13489">
    <property type="entry name" value="Methyltransf_23"/>
    <property type="match status" value="1"/>
</dbReference>
<gene>
    <name evidence="1" type="ORF">CHX27_08500</name>
</gene>
<keyword evidence="1" id="KW-0489">Methyltransferase</keyword>
<dbReference type="AlphaFoldDB" id="A0A255ZR35"/>
<dbReference type="CDD" id="cd02440">
    <property type="entry name" value="AdoMet_MTases"/>
    <property type="match status" value="1"/>
</dbReference>
<sequence length="277" mass="32013">MSATENLRVTDFSVSKEVFELRFNESLQALETFPKPADIDKYYESDDYISHTDNNSGFVNKIYQSVKQYMLSKKVRLLFQYKRNLKTVLDVGAGTAAFVKLLQTVNVQAKGVEPSEIARKHAADKGVKLFEKIEQVSGEQFDAITMWHVLEHIPDPKEHLRTCYELLNKDGLLVIAVPNYKSFDAKYYGAFWAAYDVPRHLWHFNQVGMQQILRESGFEMRAIKPMIFDAFYIALLSEKYKNGRSSIFKAFWIGLRSNWKALGNKEYSSLIYIAQKS</sequence>
<keyword evidence="1" id="KW-0808">Transferase</keyword>
<organism evidence="1 2">
    <name type="scientific">Flavobacterium aurantiibacter</name>
    <dbReference type="NCBI Taxonomy" id="2023067"/>
    <lineage>
        <taxon>Bacteria</taxon>
        <taxon>Pseudomonadati</taxon>
        <taxon>Bacteroidota</taxon>
        <taxon>Flavobacteriia</taxon>
        <taxon>Flavobacteriales</taxon>
        <taxon>Flavobacteriaceae</taxon>
        <taxon>Flavobacterium</taxon>
    </lineage>
</organism>
<dbReference type="Proteomes" id="UP000216035">
    <property type="component" value="Unassembled WGS sequence"/>
</dbReference>
<proteinExistence type="predicted"/>
<dbReference type="EMBL" id="NOXX01000196">
    <property type="protein sequence ID" value="OYQ43906.1"/>
    <property type="molecule type" value="Genomic_DNA"/>
</dbReference>
<comment type="caution">
    <text evidence="1">The sequence shown here is derived from an EMBL/GenBank/DDBJ whole genome shotgun (WGS) entry which is preliminary data.</text>
</comment>
<dbReference type="PANTHER" id="PTHR43861">
    <property type="entry name" value="TRANS-ACONITATE 2-METHYLTRANSFERASE-RELATED"/>
    <property type="match status" value="1"/>
</dbReference>
<accession>A0A255ZR35</accession>
<dbReference type="SUPFAM" id="SSF53335">
    <property type="entry name" value="S-adenosyl-L-methionine-dependent methyltransferases"/>
    <property type="match status" value="1"/>
</dbReference>
<name>A0A255ZR35_9FLAO</name>
<dbReference type="GO" id="GO:0032259">
    <property type="term" value="P:methylation"/>
    <property type="evidence" value="ECO:0007669"/>
    <property type="project" value="UniProtKB-KW"/>
</dbReference>
<dbReference type="OrthoDB" id="2370471at2"/>
<protein>
    <submittedName>
        <fullName evidence="1">Methyltransferase</fullName>
    </submittedName>
</protein>
<evidence type="ECO:0000313" key="1">
    <source>
        <dbReference type="EMBL" id="OYQ43906.1"/>
    </source>
</evidence>
<evidence type="ECO:0000313" key="2">
    <source>
        <dbReference type="Proteomes" id="UP000216035"/>
    </source>
</evidence>
<dbReference type="PANTHER" id="PTHR43861:SF6">
    <property type="entry name" value="METHYLTRANSFERASE TYPE 11"/>
    <property type="match status" value="1"/>
</dbReference>
<dbReference type="GO" id="GO:0008168">
    <property type="term" value="F:methyltransferase activity"/>
    <property type="evidence" value="ECO:0007669"/>
    <property type="project" value="UniProtKB-KW"/>
</dbReference>
<reference evidence="1 2" key="1">
    <citation type="submission" date="2017-07" db="EMBL/GenBank/DDBJ databases">
        <title>Flavobacterium cyanobacteriorum sp. nov., isolated from cyanobacterial aggregates in a eutrophic lake.</title>
        <authorList>
            <person name="Cai H."/>
        </authorList>
    </citation>
    <scope>NUCLEOTIDE SEQUENCE [LARGE SCALE GENOMIC DNA]</scope>
    <source>
        <strain evidence="1 2">TH167</strain>
    </source>
</reference>
<keyword evidence="2" id="KW-1185">Reference proteome</keyword>
<dbReference type="RefSeq" id="WP_094486339.1">
    <property type="nucleotide sequence ID" value="NZ_NOXX01000196.1"/>
</dbReference>
<dbReference type="Gene3D" id="3.40.50.150">
    <property type="entry name" value="Vaccinia Virus protein VP39"/>
    <property type="match status" value="1"/>
</dbReference>
<dbReference type="InterPro" id="IPR029063">
    <property type="entry name" value="SAM-dependent_MTases_sf"/>
</dbReference>